<dbReference type="PANTHER" id="PTHR10426">
    <property type="entry name" value="STRICTOSIDINE SYNTHASE-RELATED"/>
    <property type="match status" value="1"/>
</dbReference>
<reference evidence="8" key="2">
    <citation type="submission" date="2021-12" db="EMBL/GenBank/DDBJ databases">
        <title>Resequencing data analysis of finger millet.</title>
        <authorList>
            <person name="Hatakeyama M."/>
            <person name="Aluri S."/>
            <person name="Balachadran M.T."/>
            <person name="Sivarajan S.R."/>
            <person name="Poveda L."/>
            <person name="Shimizu-Inatsugi R."/>
            <person name="Schlapbach R."/>
            <person name="Sreeman S.M."/>
            <person name="Shimizu K.K."/>
        </authorList>
    </citation>
    <scope>NUCLEOTIDE SEQUENCE</scope>
</reference>
<evidence type="ECO:0000256" key="4">
    <source>
        <dbReference type="ARBA" id="ARBA00023180"/>
    </source>
</evidence>
<evidence type="ECO:0000256" key="5">
    <source>
        <dbReference type="SAM" id="MobiDB-lite"/>
    </source>
</evidence>
<keyword evidence="6" id="KW-0732">Signal</keyword>
<dbReference type="Pfam" id="PF20067">
    <property type="entry name" value="SSL_N"/>
    <property type="match status" value="1"/>
</dbReference>
<dbReference type="InterPro" id="IPR018119">
    <property type="entry name" value="Strictosidine_synth_cons-reg"/>
</dbReference>
<dbReference type="GO" id="GO:0005773">
    <property type="term" value="C:vacuole"/>
    <property type="evidence" value="ECO:0007669"/>
    <property type="project" value="UniProtKB-SubCell"/>
</dbReference>
<evidence type="ECO:0000259" key="7">
    <source>
        <dbReference type="Pfam" id="PF03088"/>
    </source>
</evidence>
<comment type="caution">
    <text evidence="8">The sequence shown here is derived from an EMBL/GenBank/DDBJ whole genome shotgun (WGS) entry which is preliminary data.</text>
</comment>
<proteinExistence type="inferred from homology"/>
<keyword evidence="9" id="KW-1185">Reference proteome</keyword>
<dbReference type="PANTHER" id="PTHR10426:SF76">
    <property type="entry name" value="STRICTOSIDINE SYNTHASE CONSERVED REGION DOMAIN-CONTAINING PROTEIN"/>
    <property type="match status" value="1"/>
</dbReference>
<reference evidence="8" key="1">
    <citation type="journal article" date="2018" name="DNA Res.">
        <title>Multiple hybrid de novo genome assembly of finger millet, an orphan allotetraploid crop.</title>
        <authorList>
            <person name="Hatakeyama M."/>
            <person name="Aluri S."/>
            <person name="Balachadran M.T."/>
            <person name="Sivarajan S.R."/>
            <person name="Patrignani A."/>
            <person name="Gruter S."/>
            <person name="Poveda L."/>
            <person name="Shimizu-Inatsugi R."/>
            <person name="Baeten J."/>
            <person name="Francoijs K.J."/>
            <person name="Nataraja K.N."/>
            <person name="Reddy Y.A.N."/>
            <person name="Phadnis S."/>
            <person name="Ravikumar R.L."/>
            <person name="Schlapbach R."/>
            <person name="Sreeman S.M."/>
            <person name="Shimizu K.K."/>
        </authorList>
    </citation>
    <scope>NUCLEOTIDE SEQUENCE</scope>
</reference>
<dbReference type="Proteomes" id="UP001054889">
    <property type="component" value="Unassembled WGS sequence"/>
</dbReference>
<comment type="similarity">
    <text evidence="2">Belongs to the strictosidine synthase family.</text>
</comment>
<gene>
    <name evidence="8" type="primary">ga15253</name>
    <name evidence="8" type="ORF">PR202_ga15253</name>
</gene>
<feature type="domain" description="Strictosidine synthase conserved region" evidence="7">
    <location>
        <begin position="101"/>
        <end position="188"/>
    </location>
</feature>
<keyword evidence="3" id="KW-0926">Vacuole</keyword>
<sequence>MEKTSKLALLAMSLLVMLLVPSTAAARVGPAVMSAINAIQMEHLDLPKLVIGPESVAFDGHGGGPYVSVSDGRILKYGGKDWWRGNRIGTEAAGVPLSFTNGVDVDQVTGDVYFTSSSTTYTRAQHERVTVTKDSTGRIMKYDAHTNQVTVIQSNVTYPNGIAISADRTHLIVASTGPCKLLKVWIEGPKTGSSELFTELPGYPDNVRPDQKGGYWVALHREKFELPFGPDSHLLAVRISANGQKLQDMRGSKGVRPTEVVEKEDGMFSFGNPASPVRRAVSPPSSPPSIKSVPPVRQLETPNIRRYLISSLVI</sequence>
<dbReference type="GO" id="GO:0012505">
    <property type="term" value="C:endomembrane system"/>
    <property type="evidence" value="ECO:0007669"/>
    <property type="project" value="TreeGrafter"/>
</dbReference>
<feature type="signal peptide" evidence="6">
    <location>
        <begin position="1"/>
        <end position="25"/>
    </location>
</feature>
<dbReference type="AlphaFoldDB" id="A0AAV5CJP3"/>
<dbReference type="Pfam" id="PF03088">
    <property type="entry name" value="Str_synth"/>
    <property type="match status" value="1"/>
</dbReference>
<dbReference type="GO" id="GO:0016787">
    <property type="term" value="F:hydrolase activity"/>
    <property type="evidence" value="ECO:0007669"/>
    <property type="project" value="TreeGrafter"/>
</dbReference>
<protein>
    <recommendedName>
        <fullName evidence="7">Strictosidine synthase conserved region domain-containing protein</fullName>
    </recommendedName>
</protein>
<keyword evidence="4" id="KW-0325">Glycoprotein</keyword>
<evidence type="ECO:0000256" key="3">
    <source>
        <dbReference type="ARBA" id="ARBA00022554"/>
    </source>
</evidence>
<evidence type="ECO:0000256" key="2">
    <source>
        <dbReference type="ARBA" id="ARBA00009191"/>
    </source>
</evidence>
<dbReference type="InterPro" id="IPR011042">
    <property type="entry name" value="6-blade_b-propeller_TolB-like"/>
</dbReference>
<evidence type="ECO:0000256" key="1">
    <source>
        <dbReference type="ARBA" id="ARBA00004116"/>
    </source>
</evidence>
<evidence type="ECO:0000313" key="8">
    <source>
        <dbReference type="EMBL" id="GJM98263.1"/>
    </source>
</evidence>
<feature type="compositionally biased region" description="Low complexity" evidence="5">
    <location>
        <begin position="273"/>
        <end position="295"/>
    </location>
</feature>
<dbReference type="Gene3D" id="2.120.10.30">
    <property type="entry name" value="TolB, C-terminal domain"/>
    <property type="match status" value="2"/>
</dbReference>
<name>A0AAV5CJP3_ELECO</name>
<feature type="region of interest" description="Disordered" evidence="5">
    <location>
        <begin position="266"/>
        <end position="295"/>
    </location>
</feature>
<evidence type="ECO:0000313" key="9">
    <source>
        <dbReference type="Proteomes" id="UP001054889"/>
    </source>
</evidence>
<feature type="chain" id="PRO_5043562672" description="Strictosidine synthase conserved region domain-containing protein" evidence="6">
    <location>
        <begin position="26"/>
        <end position="314"/>
    </location>
</feature>
<organism evidence="8 9">
    <name type="scientific">Eleusine coracana subsp. coracana</name>
    <dbReference type="NCBI Taxonomy" id="191504"/>
    <lineage>
        <taxon>Eukaryota</taxon>
        <taxon>Viridiplantae</taxon>
        <taxon>Streptophyta</taxon>
        <taxon>Embryophyta</taxon>
        <taxon>Tracheophyta</taxon>
        <taxon>Spermatophyta</taxon>
        <taxon>Magnoliopsida</taxon>
        <taxon>Liliopsida</taxon>
        <taxon>Poales</taxon>
        <taxon>Poaceae</taxon>
        <taxon>PACMAD clade</taxon>
        <taxon>Chloridoideae</taxon>
        <taxon>Cynodonteae</taxon>
        <taxon>Eleusininae</taxon>
        <taxon>Eleusine</taxon>
    </lineage>
</organism>
<dbReference type="EMBL" id="BQKI01000007">
    <property type="protein sequence ID" value="GJM98263.1"/>
    <property type="molecule type" value="Genomic_DNA"/>
</dbReference>
<accession>A0AAV5CJP3</accession>
<comment type="subcellular location">
    <subcellularLocation>
        <location evidence="1">Vacuole</location>
    </subcellularLocation>
</comment>
<evidence type="ECO:0000256" key="6">
    <source>
        <dbReference type="SAM" id="SignalP"/>
    </source>
</evidence>
<dbReference type="SUPFAM" id="SSF63829">
    <property type="entry name" value="Calcium-dependent phosphotriesterase"/>
    <property type="match status" value="1"/>
</dbReference>